<feature type="region of interest" description="Disordered" evidence="1">
    <location>
        <begin position="212"/>
        <end position="284"/>
    </location>
</feature>
<dbReference type="AlphaFoldDB" id="A0A8J7T959"/>
<dbReference type="GO" id="GO:0033204">
    <property type="term" value="F:ribonuclease P RNA binding"/>
    <property type="evidence" value="ECO:0007669"/>
    <property type="project" value="TreeGrafter"/>
</dbReference>
<evidence type="ECO:0000313" key="3">
    <source>
        <dbReference type="EMBL" id="MBN3315308.1"/>
    </source>
</evidence>
<feature type="non-terminal residue" evidence="3">
    <location>
        <position position="284"/>
    </location>
</feature>
<dbReference type="Pfam" id="PF01248">
    <property type="entry name" value="Ribosomal_L7Ae"/>
    <property type="match status" value="1"/>
</dbReference>
<proteinExistence type="predicted"/>
<evidence type="ECO:0000313" key="4">
    <source>
        <dbReference type="Proteomes" id="UP000736164"/>
    </source>
</evidence>
<evidence type="ECO:0000259" key="2">
    <source>
        <dbReference type="Pfam" id="PF01248"/>
    </source>
</evidence>
<feature type="domain" description="Ribosomal protein eL8/eL30/eS12/Gadd45" evidence="2">
    <location>
        <begin position="109"/>
        <end position="183"/>
    </location>
</feature>
<dbReference type="InterPro" id="IPR029064">
    <property type="entry name" value="Ribosomal_eL30-like_sf"/>
</dbReference>
<dbReference type="Proteomes" id="UP000736164">
    <property type="component" value="Unassembled WGS sequence"/>
</dbReference>
<reference evidence="3" key="1">
    <citation type="journal article" date="2021" name="Cell">
        <title>Tracing the genetic footprints of vertebrate landing in non-teleost ray-finned fishes.</title>
        <authorList>
            <person name="Bi X."/>
            <person name="Wang K."/>
            <person name="Yang L."/>
            <person name="Pan H."/>
            <person name="Jiang H."/>
            <person name="Wei Q."/>
            <person name="Fang M."/>
            <person name="Yu H."/>
            <person name="Zhu C."/>
            <person name="Cai Y."/>
            <person name="He Y."/>
            <person name="Gan X."/>
            <person name="Zeng H."/>
            <person name="Yu D."/>
            <person name="Zhu Y."/>
            <person name="Jiang H."/>
            <person name="Qiu Q."/>
            <person name="Yang H."/>
            <person name="Zhang Y.E."/>
            <person name="Wang W."/>
            <person name="Zhu M."/>
            <person name="He S."/>
            <person name="Zhang G."/>
        </authorList>
    </citation>
    <scope>NUCLEOTIDE SEQUENCE</scope>
    <source>
        <strain evidence="3">Allg_001</strain>
    </source>
</reference>
<feature type="region of interest" description="Disordered" evidence="1">
    <location>
        <begin position="60"/>
        <end position="92"/>
    </location>
</feature>
<keyword evidence="4" id="KW-1185">Reference proteome</keyword>
<gene>
    <name evidence="3" type="primary">Rpp38</name>
    <name evidence="3" type="ORF">GTO95_0008708</name>
</gene>
<dbReference type="GO" id="GO:0001650">
    <property type="term" value="C:fibrillar center"/>
    <property type="evidence" value="ECO:0007669"/>
    <property type="project" value="TreeGrafter"/>
</dbReference>
<dbReference type="GO" id="GO:0001682">
    <property type="term" value="P:tRNA 5'-leader removal"/>
    <property type="evidence" value="ECO:0007669"/>
    <property type="project" value="InterPro"/>
</dbReference>
<dbReference type="InterPro" id="IPR042848">
    <property type="entry name" value="Rpp38"/>
</dbReference>
<dbReference type="SUPFAM" id="SSF55315">
    <property type="entry name" value="L30e-like"/>
    <property type="match status" value="1"/>
</dbReference>
<feature type="non-terminal residue" evidence="3">
    <location>
        <position position="1"/>
    </location>
</feature>
<evidence type="ECO:0000256" key="1">
    <source>
        <dbReference type="SAM" id="MobiDB-lite"/>
    </source>
</evidence>
<comment type="caution">
    <text evidence="3">The sequence shown here is derived from an EMBL/GenBank/DDBJ whole genome shotgun (WGS) entry which is preliminary data.</text>
</comment>
<protein>
    <submittedName>
        <fullName evidence="3">RPP38 protein</fullName>
    </submittedName>
</protein>
<dbReference type="InterPro" id="IPR004038">
    <property type="entry name" value="Ribosomal_eL8/eL30/eS12/Gad45"/>
</dbReference>
<dbReference type="PANTHER" id="PTHR46948:SF1">
    <property type="entry name" value="RIBONUCLEASE P PROTEIN SUBUNIT P38"/>
    <property type="match status" value="1"/>
</dbReference>
<dbReference type="EMBL" id="JAAWVO010020307">
    <property type="protein sequence ID" value="MBN3315308.1"/>
    <property type="molecule type" value="Genomic_DNA"/>
</dbReference>
<feature type="compositionally biased region" description="Basic residues" evidence="1">
    <location>
        <begin position="270"/>
        <end position="284"/>
    </location>
</feature>
<sequence length="284" mass="31480">ELTMSTSGKGIRKKKPVPAKTSLNNPYTLQWSPLGGEDMHFVLQVLQEKFKKLGLQKKEEARKIRKWRKKKPKPSTETPVTEPPPKAEGEIAGPPDFKPQGWTDPALRQQLAIGINEVTRALERNELCLVLVCKSAKPNHMTNHLIPLSETRAVPACQVPRLSENIASLLGLKCILALGFKRNSETFGDEVRAITPKVPPFQVSWIPARAETKAAAEQSASGERAESEPATSRKRKVDACSPEVEEQLGTTTLASLQPLKIRKVIPNPNKTRKPKRKTSQKLKG</sequence>
<name>A0A8J7T959_ATRSP</name>
<dbReference type="PANTHER" id="PTHR46948">
    <property type="entry name" value="RIBONUCLEASE P PROTEIN SUBUNIT P38"/>
    <property type="match status" value="1"/>
</dbReference>
<dbReference type="GO" id="GO:0000172">
    <property type="term" value="C:ribonuclease MRP complex"/>
    <property type="evidence" value="ECO:0007669"/>
    <property type="project" value="InterPro"/>
</dbReference>
<dbReference type="GO" id="GO:0004526">
    <property type="term" value="F:ribonuclease P activity"/>
    <property type="evidence" value="ECO:0007669"/>
    <property type="project" value="TreeGrafter"/>
</dbReference>
<accession>A0A8J7T959</accession>
<organism evidence="3 4">
    <name type="scientific">Atractosteus spatula</name>
    <name type="common">Alligator gar</name>
    <name type="synonym">Lepisosteus spatula</name>
    <dbReference type="NCBI Taxonomy" id="7917"/>
    <lineage>
        <taxon>Eukaryota</taxon>
        <taxon>Metazoa</taxon>
        <taxon>Chordata</taxon>
        <taxon>Craniata</taxon>
        <taxon>Vertebrata</taxon>
        <taxon>Euteleostomi</taxon>
        <taxon>Actinopterygii</taxon>
        <taxon>Neopterygii</taxon>
        <taxon>Holostei</taxon>
        <taxon>Semionotiformes</taxon>
        <taxon>Lepisosteidae</taxon>
        <taxon>Atractosteus</taxon>
    </lineage>
</organism>
<feature type="region of interest" description="Disordered" evidence="1">
    <location>
        <begin position="1"/>
        <end position="26"/>
    </location>
</feature>
<dbReference type="Gene3D" id="3.30.1330.30">
    <property type="match status" value="1"/>
</dbReference>
<dbReference type="GO" id="GO:0005655">
    <property type="term" value="C:nucleolar ribonuclease P complex"/>
    <property type="evidence" value="ECO:0007669"/>
    <property type="project" value="InterPro"/>
</dbReference>
<feature type="compositionally biased region" description="Basic residues" evidence="1">
    <location>
        <begin position="63"/>
        <end position="73"/>
    </location>
</feature>